<gene>
    <name evidence="1" type="ORF">FHS42_004717</name>
</gene>
<organism evidence="1 2">
    <name type="scientific">Streptomyces zagrosensis</name>
    <dbReference type="NCBI Taxonomy" id="1042984"/>
    <lineage>
        <taxon>Bacteria</taxon>
        <taxon>Bacillati</taxon>
        <taxon>Actinomycetota</taxon>
        <taxon>Actinomycetes</taxon>
        <taxon>Kitasatosporales</taxon>
        <taxon>Streptomycetaceae</taxon>
        <taxon>Streptomyces</taxon>
    </lineage>
</organism>
<dbReference type="EMBL" id="JACHJL010000012">
    <property type="protein sequence ID" value="MBB5937636.1"/>
    <property type="molecule type" value="Genomic_DNA"/>
</dbReference>
<dbReference type="Proteomes" id="UP000588098">
    <property type="component" value="Unassembled WGS sequence"/>
</dbReference>
<evidence type="ECO:0000313" key="2">
    <source>
        <dbReference type="Proteomes" id="UP000588098"/>
    </source>
</evidence>
<keyword evidence="2" id="KW-1185">Reference proteome</keyword>
<protein>
    <submittedName>
        <fullName evidence="1">Uncharacterized protein</fullName>
    </submittedName>
</protein>
<name>A0A7W9V0V9_9ACTN</name>
<proteinExistence type="predicted"/>
<reference evidence="1 2" key="1">
    <citation type="submission" date="2020-08" db="EMBL/GenBank/DDBJ databases">
        <title>Genomic Encyclopedia of Type Strains, Phase III (KMG-III): the genomes of soil and plant-associated and newly described type strains.</title>
        <authorList>
            <person name="Whitman W."/>
        </authorList>
    </citation>
    <scope>NUCLEOTIDE SEQUENCE [LARGE SCALE GENOMIC DNA]</scope>
    <source>
        <strain evidence="1 2">CECT 8305</strain>
    </source>
</reference>
<sequence>MTHLSPAARDAVQAAARAVLGRCGPAWRIDPRVPTRATRAALDTGATYADIATAMKEIRDAEGPDAIRAAAVATVRYGIIGAPIHPKWEEAMNTAYALGATADEIATEARRVRLEAAR</sequence>
<dbReference type="RefSeq" id="WP_184574732.1">
    <property type="nucleotide sequence ID" value="NZ_JACHJL010000012.1"/>
</dbReference>
<comment type="caution">
    <text evidence="1">The sequence shown here is derived from an EMBL/GenBank/DDBJ whole genome shotgun (WGS) entry which is preliminary data.</text>
</comment>
<dbReference type="AlphaFoldDB" id="A0A7W9V0V9"/>
<evidence type="ECO:0000313" key="1">
    <source>
        <dbReference type="EMBL" id="MBB5937636.1"/>
    </source>
</evidence>
<accession>A0A7W9V0V9</accession>